<dbReference type="OrthoDB" id="4174719at2"/>
<name>A0A964T5K2_9HYPH</name>
<dbReference type="GO" id="GO:0008113">
    <property type="term" value="F:peptide-methionine (S)-S-oxide reductase activity"/>
    <property type="evidence" value="ECO:0007669"/>
    <property type="project" value="UniProtKB-UniRule"/>
</dbReference>
<evidence type="ECO:0000313" key="7">
    <source>
        <dbReference type="EMBL" id="MYZ48804.1"/>
    </source>
</evidence>
<dbReference type="PANTHER" id="PTHR43774:SF1">
    <property type="entry name" value="PEPTIDE METHIONINE SULFOXIDE REDUCTASE MSRA 2"/>
    <property type="match status" value="1"/>
</dbReference>
<feature type="domain" description="Peptide methionine sulphoxide reductase MsrA" evidence="6">
    <location>
        <begin position="30"/>
        <end position="179"/>
    </location>
</feature>
<evidence type="ECO:0000256" key="5">
    <source>
        <dbReference type="SAM" id="SignalP"/>
    </source>
</evidence>
<dbReference type="InterPro" id="IPR036509">
    <property type="entry name" value="Met_Sox_Rdtase_MsrA_sf"/>
</dbReference>
<evidence type="ECO:0000313" key="8">
    <source>
        <dbReference type="Proteomes" id="UP000773614"/>
    </source>
</evidence>
<gene>
    <name evidence="4 7" type="primary">msrA</name>
    <name evidence="7" type="ORF">E4O86_13900</name>
</gene>
<dbReference type="Pfam" id="PF01625">
    <property type="entry name" value="PMSR"/>
    <property type="match status" value="1"/>
</dbReference>
<comment type="function">
    <text evidence="4">Has an important function as a repair enzyme for proteins that have been inactivated by oxidation. Catalyzes the reversible oxidation-reduction of methionine sulfoxide in proteins to methionine.</text>
</comment>
<comment type="caution">
    <text evidence="7">The sequence shown here is derived from an EMBL/GenBank/DDBJ whole genome shotgun (WGS) entry which is preliminary data.</text>
</comment>
<evidence type="ECO:0000256" key="2">
    <source>
        <dbReference type="ARBA" id="ARBA00047806"/>
    </source>
</evidence>
<comment type="catalytic activity">
    <reaction evidence="3 4">
        <text>[thioredoxin]-disulfide + L-methionine + H2O = L-methionine (S)-S-oxide + [thioredoxin]-dithiol</text>
        <dbReference type="Rhea" id="RHEA:19993"/>
        <dbReference type="Rhea" id="RHEA-COMP:10698"/>
        <dbReference type="Rhea" id="RHEA-COMP:10700"/>
        <dbReference type="ChEBI" id="CHEBI:15377"/>
        <dbReference type="ChEBI" id="CHEBI:29950"/>
        <dbReference type="ChEBI" id="CHEBI:50058"/>
        <dbReference type="ChEBI" id="CHEBI:57844"/>
        <dbReference type="ChEBI" id="CHEBI:58772"/>
        <dbReference type="EC" id="1.8.4.11"/>
    </reaction>
</comment>
<keyword evidence="8" id="KW-1185">Reference proteome</keyword>
<evidence type="ECO:0000259" key="6">
    <source>
        <dbReference type="Pfam" id="PF01625"/>
    </source>
</evidence>
<reference evidence="7" key="1">
    <citation type="submission" date="2019-03" db="EMBL/GenBank/DDBJ databases">
        <title>Afifella sp. nov., isolated from activated sludge.</title>
        <authorList>
            <person name="Li Q."/>
            <person name="Liu Y."/>
        </authorList>
    </citation>
    <scope>NUCLEOTIDE SEQUENCE</scope>
    <source>
        <strain evidence="7">L72</strain>
    </source>
</reference>
<dbReference type="HAMAP" id="MF_01401">
    <property type="entry name" value="MsrA"/>
    <property type="match status" value="1"/>
</dbReference>
<dbReference type="Proteomes" id="UP000773614">
    <property type="component" value="Unassembled WGS sequence"/>
</dbReference>
<dbReference type="AlphaFoldDB" id="A0A964T5K2"/>
<organism evidence="7 8">
    <name type="scientific">Propylenella binzhouense</name>
    <dbReference type="NCBI Taxonomy" id="2555902"/>
    <lineage>
        <taxon>Bacteria</taxon>
        <taxon>Pseudomonadati</taxon>
        <taxon>Pseudomonadota</taxon>
        <taxon>Alphaproteobacteria</taxon>
        <taxon>Hyphomicrobiales</taxon>
        <taxon>Propylenellaceae</taxon>
        <taxon>Propylenella</taxon>
    </lineage>
</organism>
<evidence type="ECO:0000256" key="3">
    <source>
        <dbReference type="ARBA" id="ARBA00048782"/>
    </source>
</evidence>
<sequence>MPRRALFSLAFVAALVLAPLTGFAAAPARTAIFAGGCFWCMEQAFDEVPGVISTTSGYSGGDVERPSYQQVSAGATGHFEAVKVEYDPSRVSYQQLLDAFWRNVDPFDSRGQFCDKGHQYLSVIFTADDAERNAAEASKKKVEQKFGRSVATRILPVKAFWPAEDYHQDFYLKNALKYKFYKYNCGRAQRLEELWGKAHAS</sequence>
<dbReference type="RefSeq" id="WP_161141150.1">
    <property type="nucleotide sequence ID" value="NZ_SPKJ01000049.1"/>
</dbReference>
<comment type="catalytic activity">
    <reaction evidence="2 4">
        <text>L-methionyl-[protein] + [thioredoxin]-disulfide + H2O = L-methionyl-(S)-S-oxide-[protein] + [thioredoxin]-dithiol</text>
        <dbReference type="Rhea" id="RHEA:14217"/>
        <dbReference type="Rhea" id="RHEA-COMP:10698"/>
        <dbReference type="Rhea" id="RHEA-COMP:10700"/>
        <dbReference type="Rhea" id="RHEA-COMP:12313"/>
        <dbReference type="Rhea" id="RHEA-COMP:12315"/>
        <dbReference type="ChEBI" id="CHEBI:15377"/>
        <dbReference type="ChEBI" id="CHEBI:16044"/>
        <dbReference type="ChEBI" id="CHEBI:29950"/>
        <dbReference type="ChEBI" id="CHEBI:44120"/>
        <dbReference type="ChEBI" id="CHEBI:50058"/>
        <dbReference type="EC" id="1.8.4.11"/>
    </reaction>
</comment>
<protein>
    <recommendedName>
        <fullName evidence="4">Peptide methionine sulfoxide reductase MsrA</fullName>
        <shortName evidence="4">Protein-methionine-S-oxide reductase</shortName>
        <ecNumber evidence="4">1.8.4.11</ecNumber>
    </recommendedName>
    <alternativeName>
        <fullName evidence="4">Peptide-methionine (S)-S-oxide reductase</fullName>
        <shortName evidence="4">Peptide Met(O) reductase</shortName>
    </alternativeName>
</protein>
<dbReference type="InterPro" id="IPR002569">
    <property type="entry name" value="Met_Sox_Rdtase_MsrA_dom"/>
</dbReference>
<dbReference type="NCBIfam" id="TIGR00401">
    <property type="entry name" value="msrA"/>
    <property type="match status" value="1"/>
</dbReference>
<dbReference type="EC" id="1.8.4.11" evidence="4"/>
<evidence type="ECO:0000256" key="1">
    <source>
        <dbReference type="ARBA" id="ARBA00023002"/>
    </source>
</evidence>
<evidence type="ECO:0000256" key="4">
    <source>
        <dbReference type="HAMAP-Rule" id="MF_01401"/>
    </source>
</evidence>
<dbReference type="SUPFAM" id="SSF55068">
    <property type="entry name" value="Peptide methionine sulfoxide reductase"/>
    <property type="match status" value="1"/>
</dbReference>
<dbReference type="EMBL" id="SPKJ01000049">
    <property type="protein sequence ID" value="MYZ48804.1"/>
    <property type="molecule type" value="Genomic_DNA"/>
</dbReference>
<accession>A0A964T5K2</accession>
<feature type="active site" evidence="4">
    <location>
        <position position="37"/>
    </location>
</feature>
<dbReference type="PANTHER" id="PTHR43774">
    <property type="entry name" value="PEPTIDE METHIONINE SULFOXIDE REDUCTASE"/>
    <property type="match status" value="1"/>
</dbReference>
<proteinExistence type="inferred from homology"/>
<dbReference type="Gene3D" id="3.30.1060.10">
    <property type="entry name" value="Peptide methionine sulphoxide reductase MsrA"/>
    <property type="match status" value="1"/>
</dbReference>
<comment type="similarity">
    <text evidence="4">Belongs to the MsrA Met sulfoxide reductase family.</text>
</comment>
<feature type="signal peptide" evidence="5">
    <location>
        <begin position="1"/>
        <end position="24"/>
    </location>
</feature>
<keyword evidence="5" id="KW-0732">Signal</keyword>
<keyword evidence="1 4" id="KW-0560">Oxidoreductase</keyword>
<feature type="chain" id="PRO_5037822307" description="Peptide methionine sulfoxide reductase MsrA" evidence="5">
    <location>
        <begin position="25"/>
        <end position="201"/>
    </location>
</feature>